<dbReference type="Gene3D" id="3.90.1150.10">
    <property type="entry name" value="Aspartate Aminotransferase, domain 1"/>
    <property type="match status" value="1"/>
</dbReference>
<organism evidence="13 14">
    <name type="scientific">Elysia crispata</name>
    <name type="common">lettuce slug</name>
    <dbReference type="NCBI Taxonomy" id="231223"/>
    <lineage>
        <taxon>Eukaryota</taxon>
        <taxon>Metazoa</taxon>
        <taxon>Spiralia</taxon>
        <taxon>Lophotrochozoa</taxon>
        <taxon>Mollusca</taxon>
        <taxon>Gastropoda</taxon>
        <taxon>Heterobranchia</taxon>
        <taxon>Euthyneura</taxon>
        <taxon>Panpulmonata</taxon>
        <taxon>Sacoglossa</taxon>
        <taxon>Placobranchoidea</taxon>
        <taxon>Plakobranchidae</taxon>
        <taxon>Elysia</taxon>
    </lineage>
</organism>
<dbReference type="GO" id="GO:0042423">
    <property type="term" value="P:catecholamine biosynthetic process"/>
    <property type="evidence" value="ECO:0007669"/>
    <property type="project" value="UniProtKB-KW"/>
</dbReference>
<dbReference type="GO" id="GO:0042427">
    <property type="term" value="P:serotonin biosynthetic process"/>
    <property type="evidence" value="ECO:0007669"/>
    <property type="project" value="TreeGrafter"/>
</dbReference>
<dbReference type="GO" id="GO:0005737">
    <property type="term" value="C:cytoplasm"/>
    <property type="evidence" value="ECO:0007669"/>
    <property type="project" value="TreeGrafter"/>
</dbReference>
<keyword evidence="4" id="KW-0127">Catecholamine biosynthesis</keyword>
<dbReference type="PANTHER" id="PTHR11999">
    <property type="entry name" value="GROUP II PYRIDOXAL-5-PHOSPHATE DECARBOXYLASE"/>
    <property type="match status" value="1"/>
</dbReference>
<evidence type="ECO:0000256" key="1">
    <source>
        <dbReference type="ARBA" id="ARBA00001933"/>
    </source>
</evidence>
<dbReference type="Pfam" id="PF00282">
    <property type="entry name" value="Pyridoxal_deC"/>
    <property type="match status" value="1"/>
</dbReference>
<evidence type="ECO:0000256" key="6">
    <source>
        <dbReference type="ARBA" id="ARBA00022898"/>
    </source>
</evidence>
<proteinExistence type="inferred from homology"/>
<feature type="modified residue" description="N6-(pyridoxal phosphate)lysine" evidence="11">
    <location>
        <position position="303"/>
    </location>
</feature>
<dbReference type="Gene3D" id="1.20.1340.10">
    <property type="entry name" value="dopa decarboxylase, N-terminal domain"/>
    <property type="match status" value="1"/>
</dbReference>
<comment type="caution">
    <text evidence="13">The sequence shown here is derived from an EMBL/GenBank/DDBJ whole genome shotgun (WGS) entry which is preliminary data.</text>
</comment>
<accession>A0AAE1CUB0</accession>
<reference evidence="13" key="1">
    <citation type="journal article" date="2023" name="G3 (Bethesda)">
        <title>A reference genome for the long-term kleptoplast-retaining sea slug Elysia crispata morphotype clarki.</title>
        <authorList>
            <person name="Eastman K.E."/>
            <person name="Pendleton A.L."/>
            <person name="Shaikh M.A."/>
            <person name="Suttiyut T."/>
            <person name="Ogas R."/>
            <person name="Tomko P."/>
            <person name="Gavelis G."/>
            <person name="Widhalm J.R."/>
            <person name="Wisecaver J.H."/>
        </authorList>
    </citation>
    <scope>NUCLEOTIDE SEQUENCE</scope>
    <source>
        <strain evidence="13">ECLA1</strain>
    </source>
</reference>
<evidence type="ECO:0000313" key="13">
    <source>
        <dbReference type="EMBL" id="KAK3736959.1"/>
    </source>
</evidence>
<evidence type="ECO:0000256" key="4">
    <source>
        <dbReference type="ARBA" id="ARBA00022584"/>
    </source>
</evidence>
<comment type="cofactor">
    <cofactor evidence="1 11 12">
        <name>pyridoxal 5'-phosphate</name>
        <dbReference type="ChEBI" id="CHEBI:597326"/>
    </cofactor>
</comment>
<dbReference type="EC" id="4.1.1.28" evidence="8"/>
<dbReference type="GO" id="GO:0019752">
    <property type="term" value="P:carboxylic acid metabolic process"/>
    <property type="evidence" value="ECO:0007669"/>
    <property type="project" value="InterPro"/>
</dbReference>
<dbReference type="GO" id="GO:0006520">
    <property type="term" value="P:amino acid metabolic process"/>
    <property type="evidence" value="ECO:0007669"/>
    <property type="project" value="InterPro"/>
</dbReference>
<dbReference type="InterPro" id="IPR015422">
    <property type="entry name" value="PyrdxlP-dep_Trfase_small"/>
</dbReference>
<name>A0AAE1CUB0_9GAST</name>
<evidence type="ECO:0000256" key="12">
    <source>
        <dbReference type="RuleBase" id="RU000382"/>
    </source>
</evidence>
<evidence type="ECO:0000256" key="8">
    <source>
        <dbReference type="ARBA" id="ARBA00038886"/>
    </source>
</evidence>
<dbReference type="CDD" id="cd06450">
    <property type="entry name" value="DOPA_deC_like"/>
    <property type="match status" value="1"/>
</dbReference>
<dbReference type="PRINTS" id="PR00800">
    <property type="entry name" value="YHDCRBOXLASE"/>
</dbReference>
<dbReference type="FunFam" id="3.40.640.10:FF:000025">
    <property type="entry name" value="Histidine decarboxylase"/>
    <property type="match status" value="1"/>
</dbReference>
<protein>
    <recommendedName>
        <fullName evidence="9">Aromatic-L-amino-acid decarboxylase</fullName>
        <ecNumber evidence="8">4.1.1.28</ecNumber>
    </recommendedName>
    <alternativeName>
        <fullName evidence="10">DOPA decarboxylase</fullName>
    </alternativeName>
</protein>
<dbReference type="GO" id="GO:0004058">
    <property type="term" value="F:aromatic-L-amino-acid decarboxylase activity"/>
    <property type="evidence" value="ECO:0007669"/>
    <property type="project" value="UniProtKB-EC"/>
</dbReference>
<dbReference type="GO" id="GO:0030170">
    <property type="term" value="F:pyridoxal phosphate binding"/>
    <property type="evidence" value="ECO:0007669"/>
    <property type="project" value="InterPro"/>
</dbReference>
<dbReference type="InterPro" id="IPR010977">
    <property type="entry name" value="Aromatic_deC"/>
</dbReference>
<evidence type="ECO:0000313" key="14">
    <source>
        <dbReference type="Proteomes" id="UP001283361"/>
    </source>
</evidence>
<evidence type="ECO:0000256" key="10">
    <source>
        <dbReference type="ARBA" id="ARBA00041275"/>
    </source>
</evidence>
<dbReference type="AlphaFoldDB" id="A0AAE1CUB0"/>
<dbReference type="FunFam" id="1.20.1340.10:FF:000001">
    <property type="entry name" value="Histidine decarboxylase"/>
    <property type="match status" value="1"/>
</dbReference>
<sequence>MDADEFRTRGRQMVDYVADYLDTIDSRRPLPDVTPGYLRELIPSTAPDRGENFDTVMADLDRVIMPGVTHWHSPQFHAYFPAANSFPALLGDILSGGLGAIGFTWASNPACTELEVAMMDWLGKMLQLPNDFLYSESEKGGGIIQSSSSESALMALLCARTEVIRQQQDNNQHLTKGQVLDKLVAYTSIESHSCIERAAMTGLVTIRALPSDENGALRGATLEKAVQDDLDKELIPFYLGASIGTTTRCTFDNLKELGPVCNKHKIWMHIDAAYAGSACICPEFRYILDGVEHAKSLAFNPHKWMQVNHDCTAMWVKDKELIEGAFHIDYYILRQSNHGVRMPDFRHWQIPFGRRFRSLKLWFVLRSFGVSGLQALIRKDISLAKQFERFVQSDPRFEIVAEVVLGLVCFRLKGDNSRNERLNYLIHKDGRIHMTPSKVKDMYFLRFAICSTRTGAADVAFAWDIVREMADKVTLENGSVCYNEFIDHD</sequence>
<dbReference type="InterPro" id="IPR015421">
    <property type="entry name" value="PyrdxlP-dep_Trfase_major"/>
</dbReference>
<evidence type="ECO:0000256" key="2">
    <source>
        <dbReference type="ARBA" id="ARBA00009533"/>
    </source>
</evidence>
<dbReference type="Proteomes" id="UP001283361">
    <property type="component" value="Unassembled WGS sequence"/>
</dbReference>
<dbReference type="EMBL" id="JAWDGP010006680">
    <property type="protein sequence ID" value="KAK3736959.1"/>
    <property type="molecule type" value="Genomic_DNA"/>
</dbReference>
<dbReference type="PANTHER" id="PTHR11999:SF167">
    <property type="entry name" value="AROMATIC-L-AMINO-ACID DECARBOXYLASE"/>
    <property type="match status" value="1"/>
</dbReference>
<dbReference type="SUPFAM" id="SSF53383">
    <property type="entry name" value="PLP-dependent transferases"/>
    <property type="match status" value="1"/>
</dbReference>
<keyword evidence="14" id="KW-1185">Reference proteome</keyword>
<evidence type="ECO:0000256" key="7">
    <source>
        <dbReference type="ARBA" id="ARBA00023239"/>
    </source>
</evidence>
<evidence type="ECO:0000256" key="9">
    <source>
        <dbReference type="ARBA" id="ARBA00040968"/>
    </source>
</evidence>
<gene>
    <name evidence="13" type="ORF">RRG08_009438</name>
</gene>
<keyword evidence="7 12" id="KW-0456">Lyase</keyword>
<comment type="subunit">
    <text evidence="3">Homodimer.</text>
</comment>
<dbReference type="Gene3D" id="3.40.640.10">
    <property type="entry name" value="Type I PLP-dependent aspartate aminotransferase-like (Major domain)"/>
    <property type="match status" value="1"/>
</dbReference>
<keyword evidence="5" id="KW-0210">Decarboxylase</keyword>
<dbReference type="InterPro" id="IPR002129">
    <property type="entry name" value="PyrdxlP-dep_de-COase"/>
</dbReference>
<evidence type="ECO:0000256" key="3">
    <source>
        <dbReference type="ARBA" id="ARBA00011738"/>
    </source>
</evidence>
<comment type="similarity">
    <text evidence="2 12">Belongs to the group II decarboxylase family.</text>
</comment>
<evidence type="ECO:0000256" key="11">
    <source>
        <dbReference type="PIRSR" id="PIRSR602129-50"/>
    </source>
</evidence>
<keyword evidence="6 11" id="KW-0663">Pyridoxal phosphate</keyword>
<evidence type="ECO:0000256" key="5">
    <source>
        <dbReference type="ARBA" id="ARBA00022793"/>
    </source>
</evidence>
<dbReference type="InterPro" id="IPR015424">
    <property type="entry name" value="PyrdxlP-dep_Trfase"/>
</dbReference>